<dbReference type="Gene3D" id="3.40.190.10">
    <property type="entry name" value="Periplasmic binding protein-like II"/>
    <property type="match status" value="2"/>
</dbReference>
<evidence type="ECO:0000313" key="2">
    <source>
        <dbReference type="EMBL" id="MDO6422378.1"/>
    </source>
</evidence>
<dbReference type="AlphaFoldDB" id="A0AAW7X674"/>
<evidence type="ECO:0000313" key="3">
    <source>
        <dbReference type="Proteomes" id="UP001169760"/>
    </source>
</evidence>
<sequence>MIRPEIRRIIVNMALAGCACVWGVMGAQAQTQLTYAVTDDAKEVLIGNILKLAIEKSGRGGEFTHNVRNESLTETRLVESVKTGSITVMWAGTQKEYEEQLLPIRIPLFKGLLGHRIFIIRQGDQPKFDRVQTLEDLRQIPLGQGREWGDTVVLKAANLNVVAPLKYESLFHMLDGGRFDAFPRAVHEPWSEVNSRPDLNLTIEKQILLVYPFAMYFFVSKDNHQLAKVIEQGMRNAIADGSYDDIFFANPVIKDALDRANLQERKIFRLTNPNMSPLTPFDDKSLWLNLEDL</sequence>
<feature type="signal peptide" evidence="1">
    <location>
        <begin position="1"/>
        <end position="29"/>
    </location>
</feature>
<evidence type="ECO:0000256" key="1">
    <source>
        <dbReference type="SAM" id="SignalP"/>
    </source>
</evidence>
<accession>A0AAW7X674</accession>
<proteinExistence type="predicted"/>
<dbReference type="Proteomes" id="UP001169760">
    <property type="component" value="Unassembled WGS sequence"/>
</dbReference>
<protein>
    <submittedName>
        <fullName evidence="2">Diguanylate cyclase</fullName>
    </submittedName>
</protein>
<keyword evidence="1" id="KW-0732">Signal</keyword>
<gene>
    <name evidence="2" type="ORF">Q4521_07820</name>
</gene>
<comment type="caution">
    <text evidence="2">The sequence shown here is derived from an EMBL/GenBank/DDBJ whole genome shotgun (WGS) entry which is preliminary data.</text>
</comment>
<feature type="chain" id="PRO_5043532604" evidence="1">
    <location>
        <begin position="30"/>
        <end position="293"/>
    </location>
</feature>
<dbReference type="SUPFAM" id="SSF53850">
    <property type="entry name" value="Periplasmic binding protein-like II"/>
    <property type="match status" value="1"/>
</dbReference>
<organism evidence="2 3">
    <name type="scientific">Saccharophagus degradans</name>
    <dbReference type="NCBI Taxonomy" id="86304"/>
    <lineage>
        <taxon>Bacteria</taxon>
        <taxon>Pseudomonadati</taxon>
        <taxon>Pseudomonadota</taxon>
        <taxon>Gammaproteobacteria</taxon>
        <taxon>Cellvibrionales</taxon>
        <taxon>Cellvibrionaceae</taxon>
        <taxon>Saccharophagus</taxon>
    </lineage>
</organism>
<reference evidence="2" key="1">
    <citation type="submission" date="2023-07" db="EMBL/GenBank/DDBJ databases">
        <title>Genome content predicts the carbon catabolic preferences of heterotrophic bacteria.</title>
        <authorList>
            <person name="Gralka M."/>
        </authorList>
    </citation>
    <scope>NUCLEOTIDE SEQUENCE</scope>
    <source>
        <strain evidence="2">I3M17_2</strain>
    </source>
</reference>
<dbReference type="PROSITE" id="PS51257">
    <property type="entry name" value="PROKAR_LIPOPROTEIN"/>
    <property type="match status" value="1"/>
</dbReference>
<dbReference type="EMBL" id="JAUOPB010000005">
    <property type="protein sequence ID" value="MDO6422378.1"/>
    <property type="molecule type" value="Genomic_DNA"/>
</dbReference>
<name>A0AAW7X674_9GAMM</name>
<dbReference type="RefSeq" id="WP_303492362.1">
    <property type="nucleotide sequence ID" value="NZ_JAUOPB010000005.1"/>
</dbReference>